<dbReference type="Proteomes" id="UP001497482">
    <property type="component" value="Chromosome 7"/>
</dbReference>
<keyword evidence="4" id="KW-1185">Reference proteome</keyword>
<dbReference type="AlphaFoldDB" id="A0AAV2ME62"/>
<evidence type="ECO:0000313" key="4">
    <source>
        <dbReference type="Proteomes" id="UP001497482"/>
    </source>
</evidence>
<dbReference type="Gene3D" id="1.20.5.340">
    <property type="match status" value="1"/>
</dbReference>
<reference evidence="3 4" key="1">
    <citation type="submission" date="2024-04" db="EMBL/GenBank/DDBJ databases">
        <authorList>
            <person name="Waldvogel A.-M."/>
            <person name="Schoenle A."/>
        </authorList>
    </citation>
    <scope>NUCLEOTIDE SEQUENCE [LARGE SCALE GENOMIC DNA]</scope>
</reference>
<sequence length="300" mass="33919">MSKATATKTCELFTRGRKANKKTTNLQDTTETEAKATEATEDNTDASMANIGEVLSEIKSMRSDFRGRLDCIDQSLGNMSSTLTALENGLTQTKQDVTANTTRIAEAEARIAAAEAKQDEADTTLQLAGKRIAFLETKIEDLENRGRRKNLRVFGICEGIEGGRPLIDYMTDMLPKWLGLTSRTFVLERVHRTLATARPGQNRAVLIRFLSFQDKEYVYREARKQQLTHEGQKITFAQDFSAETARIRKSFHPLIKDFIDINAFRGFQYNPCRLRILHGGKIHLFSGPKEAEDFYIQVNK</sequence>
<proteinExistence type="predicted"/>
<dbReference type="EMBL" id="OZ035829">
    <property type="protein sequence ID" value="CAL1611590.1"/>
    <property type="molecule type" value="Genomic_DNA"/>
</dbReference>
<evidence type="ECO:0008006" key="5">
    <source>
        <dbReference type="Google" id="ProtNLM"/>
    </source>
</evidence>
<feature type="coiled-coil region" evidence="1">
    <location>
        <begin position="97"/>
        <end position="152"/>
    </location>
</feature>
<dbReference type="SUPFAM" id="SSF57997">
    <property type="entry name" value="Tropomyosin"/>
    <property type="match status" value="1"/>
</dbReference>
<organism evidence="3 4">
    <name type="scientific">Knipowitschia caucasica</name>
    <name type="common">Caucasian dwarf goby</name>
    <name type="synonym">Pomatoschistus caucasicus</name>
    <dbReference type="NCBI Taxonomy" id="637954"/>
    <lineage>
        <taxon>Eukaryota</taxon>
        <taxon>Metazoa</taxon>
        <taxon>Chordata</taxon>
        <taxon>Craniata</taxon>
        <taxon>Vertebrata</taxon>
        <taxon>Euteleostomi</taxon>
        <taxon>Actinopterygii</taxon>
        <taxon>Neopterygii</taxon>
        <taxon>Teleostei</taxon>
        <taxon>Neoteleostei</taxon>
        <taxon>Acanthomorphata</taxon>
        <taxon>Gobiaria</taxon>
        <taxon>Gobiiformes</taxon>
        <taxon>Gobioidei</taxon>
        <taxon>Gobiidae</taxon>
        <taxon>Gobiinae</taxon>
        <taxon>Knipowitschia</taxon>
    </lineage>
</organism>
<protein>
    <recommendedName>
        <fullName evidence="5">LINE-1 type transposase domain-containing protein 1</fullName>
    </recommendedName>
</protein>
<evidence type="ECO:0000256" key="1">
    <source>
        <dbReference type="SAM" id="Coils"/>
    </source>
</evidence>
<dbReference type="PANTHER" id="PTHR11505">
    <property type="entry name" value="L1 TRANSPOSABLE ELEMENT-RELATED"/>
    <property type="match status" value="1"/>
</dbReference>
<feature type="region of interest" description="Disordered" evidence="2">
    <location>
        <begin position="21"/>
        <end position="43"/>
    </location>
</feature>
<dbReference type="InterPro" id="IPR004244">
    <property type="entry name" value="Transposase_22"/>
</dbReference>
<evidence type="ECO:0000313" key="3">
    <source>
        <dbReference type="EMBL" id="CAL1611590.1"/>
    </source>
</evidence>
<keyword evidence="1" id="KW-0175">Coiled coil</keyword>
<gene>
    <name evidence="3" type="ORF">KC01_LOCUS37990</name>
</gene>
<evidence type="ECO:0000256" key="2">
    <source>
        <dbReference type="SAM" id="MobiDB-lite"/>
    </source>
</evidence>
<accession>A0AAV2ME62</accession>
<dbReference type="Gene3D" id="3.30.70.1820">
    <property type="entry name" value="L1 transposable element, RRM domain"/>
    <property type="match status" value="1"/>
</dbReference>
<name>A0AAV2ME62_KNICA</name>